<organism evidence="2 3">
    <name type="scientific">Actinomadura logoneensis</name>
    <dbReference type="NCBI Taxonomy" id="2293572"/>
    <lineage>
        <taxon>Bacteria</taxon>
        <taxon>Bacillati</taxon>
        <taxon>Actinomycetota</taxon>
        <taxon>Actinomycetes</taxon>
        <taxon>Streptosporangiales</taxon>
        <taxon>Thermomonosporaceae</taxon>
        <taxon>Actinomadura</taxon>
    </lineage>
</organism>
<gene>
    <name evidence="2" type="ORF">DZF91_13380</name>
</gene>
<dbReference type="EMBL" id="QURH01000229">
    <property type="protein sequence ID" value="RFU41143.1"/>
    <property type="molecule type" value="Genomic_DNA"/>
</dbReference>
<dbReference type="Gene3D" id="3.60.40.10">
    <property type="entry name" value="PPM-type phosphatase domain"/>
    <property type="match status" value="1"/>
</dbReference>
<reference evidence="2 3" key="1">
    <citation type="submission" date="2018-08" db="EMBL/GenBank/DDBJ databases">
        <title>Actinomadura jelena sp. nov., a novel Actinomycete isolated from soil in Chad.</title>
        <authorList>
            <person name="Shi L."/>
        </authorList>
    </citation>
    <scope>NUCLEOTIDE SEQUENCE [LARGE SCALE GENOMIC DNA]</scope>
    <source>
        <strain evidence="2 3">NEAU-G17</strain>
    </source>
</reference>
<evidence type="ECO:0000313" key="3">
    <source>
        <dbReference type="Proteomes" id="UP000261811"/>
    </source>
</evidence>
<evidence type="ECO:0000259" key="1">
    <source>
        <dbReference type="Pfam" id="PF13672"/>
    </source>
</evidence>
<accession>A0A372JM90</accession>
<dbReference type="Proteomes" id="UP000261811">
    <property type="component" value="Unassembled WGS sequence"/>
</dbReference>
<dbReference type="InterPro" id="IPR036457">
    <property type="entry name" value="PPM-type-like_dom_sf"/>
</dbReference>
<keyword evidence="3" id="KW-1185">Reference proteome</keyword>
<dbReference type="AlphaFoldDB" id="A0A372JM90"/>
<feature type="domain" description="PPM-type phosphatase" evidence="1">
    <location>
        <begin position="12"/>
        <end position="195"/>
    </location>
</feature>
<dbReference type="Pfam" id="PF13672">
    <property type="entry name" value="PP2C_2"/>
    <property type="match status" value="1"/>
</dbReference>
<name>A0A372JM90_9ACTN</name>
<comment type="caution">
    <text evidence="2">The sequence shown here is derived from an EMBL/GenBank/DDBJ whole genome shotgun (WGS) entry which is preliminary data.</text>
</comment>
<dbReference type="SUPFAM" id="SSF81606">
    <property type="entry name" value="PP2C-like"/>
    <property type="match status" value="1"/>
</dbReference>
<dbReference type="OrthoDB" id="3190646at2"/>
<evidence type="ECO:0000313" key="2">
    <source>
        <dbReference type="EMBL" id="RFU41143.1"/>
    </source>
</evidence>
<sequence length="248" mass="26833">MHVCFASEPTPGRPNEDFVVAGPEWAVVLDGATAPPGVDSGCVHNPAWLARRLGGALAANLAADDERPLDDLLAEAVKTVCELHADRCDLLNPDSPSATVAMLRRRADALEWLVLADSPILLDVDGEVRVVRDDRVEHLPSYTLEAVRRARNTADGFWVASTCPEAAYEALSGRIEVSSVRRAALFSDGASRLVERFGTLDWPGLLDLVEREGPRGVIERTRAAEAAEPDGARRGKRHDDATAVMVRL</sequence>
<protein>
    <recommendedName>
        <fullName evidence="1">PPM-type phosphatase domain-containing protein</fullName>
    </recommendedName>
</protein>
<proteinExistence type="predicted"/>
<dbReference type="InterPro" id="IPR001932">
    <property type="entry name" value="PPM-type_phosphatase-like_dom"/>
</dbReference>